<accession>A0A0H1BTV7</accession>
<gene>
    <name evidence="1" type="ORF">EMPG_12461</name>
</gene>
<dbReference type="Proteomes" id="UP000053573">
    <property type="component" value="Unassembled WGS sequence"/>
</dbReference>
<feature type="non-terminal residue" evidence="1">
    <location>
        <position position="84"/>
    </location>
</feature>
<evidence type="ECO:0000313" key="1">
    <source>
        <dbReference type="EMBL" id="KLJ12506.1"/>
    </source>
</evidence>
<proteinExistence type="predicted"/>
<reference evidence="2" key="1">
    <citation type="journal article" date="2015" name="PLoS Genet.">
        <title>The dynamic genome and transcriptome of the human fungal pathogen Blastomyces and close relative Emmonsia.</title>
        <authorList>
            <person name="Munoz J.F."/>
            <person name="Gauthier G.M."/>
            <person name="Desjardins C.A."/>
            <person name="Gallo J.E."/>
            <person name="Holder J."/>
            <person name="Sullivan T.D."/>
            <person name="Marty A.J."/>
            <person name="Carmen J.C."/>
            <person name="Chen Z."/>
            <person name="Ding L."/>
            <person name="Gujja S."/>
            <person name="Magrini V."/>
            <person name="Misas E."/>
            <person name="Mitreva M."/>
            <person name="Priest M."/>
            <person name="Saif S."/>
            <person name="Whiston E.A."/>
            <person name="Young S."/>
            <person name="Zeng Q."/>
            <person name="Goldman W.E."/>
            <person name="Mardis E.R."/>
            <person name="Taylor J.W."/>
            <person name="McEwen J.G."/>
            <person name="Clay O.K."/>
            <person name="Klein B.S."/>
            <person name="Cuomo C.A."/>
        </authorList>
    </citation>
    <scope>NUCLEOTIDE SEQUENCE [LARGE SCALE GENOMIC DNA]</scope>
    <source>
        <strain evidence="2">UAMH 139</strain>
    </source>
</reference>
<organism evidence="1 2">
    <name type="scientific">Blastomyces silverae</name>
    <dbReference type="NCBI Taxonomy" id="2060906"/>
    <lineage>
        <taxon>Eukaryota</taxon>
        <taxon>Fungi</taxon>
        <taxon>Dikarya</taxon>
        <taxon>Ascomycota</taxon>
        <taxon>Pezizomycotina</taxon>
        <taxon>Eurotiomycetes</taxon>
        <taxon>Eurotiomycetidae</taxon>
        <taxon>Onygenales</taxon>
        <taxon>Ajellomycetaceae</taxon>
        <taxon>Blastomyces</taxon>
    </lineage>
</organism>
<protein>
    <submittedName>
        <fullName evidence="1">Uncharacterized protein</fullName>
    </submittedName>
</protein>
<dbReference type="AlphaFoldDB" id="A0A0H1BTV7"/>
<comment type="caution">
    <text evidence="1">The sequence shown here is derived from an EMBL/GenBank/DDBJ whole genome shotgun (WGS) entry which is preliminary data.</text>
</comment>
<dbReference type="EMBL" id="LDEV01000860">
    <property type="protein sequence ID" value="KLJ12506.1"/>
    <property type="molecule type" value="Genomic_DNA"/>
</dbReference>
<sequence>TDNLLFRESISNFEKTVIMSRDMNNIIEISDTEKENDSTNTLMKRISTSLKYKTLSLSVLKPAKCIQISERSVISTSEKIIKEI</sequence>
<feature type="non-terminal residue" evidence="1">
    <location>
        <position position="1"/>
    </location>
</feature>
<name>A0A0H1BTV7_9EURO</name>
<evidence type="ECO:0000313" key="2">
    <source>
        <dbReference type="Proteomes" id="UP000053573"/>
    </source>
</evidence>
<keyword evidence="2" id="KW-1185">Reference proteome</keyword>